<dbReference type="InterPro" id="IPR024510">
    <property type="entry name" value="DUF2589"/>
</dbReference>
<feature type="region of interest" description="Disordered" evidence="1">
    <location>
        <begin position="502"/>
        <end position="537"/>
    </location>
</feature>
<evidence type="ECO:0000313" key="2">
    <source>
        <dbReference type="EMBL" id="QUB76497.1"/>
    </source>
</evidence>
<dbReference type="EMBL" id="CP072362">
    <property type="protein sequence ID" value="QUB76497.1"/>
    <property type="molecule type" value="Genomic_DNA"/>
</dbReference>
<evidence type="ECO:0000256" key="1">
    <source>
        <dbReference type="SAM" id="MobiDB-lite"/>
    </source>
</evidence>
<organism evidence="2 3">
    <name type="scientific">Prevotella melaninogenica</name>
    <dbReference type="NCBI Taxonomy" id="28132"/>
    <lineage>
        <taxon>Bacteria</taxon>
        <taxon>Pseudomonadati</taxon>
        <taxon>Bacteroidota</taxon>
        <taxon>Bacteroidia</taxon>
        <taxon>Bacteroidales</taxon>
        <taxon>Prevotellaceae</taxon>
        <taxon>Prevotella</taxon>
    </lineage>
</organism>
<feature type="compositionally biased region" description="Basic and acidic residues" evidence="1">
    <location>
        <begin position="510"/>
        <end position="526"/>
    </location>
</feature>
<evidence type="ECO:0000313" key="3">
    <source>
        <dbReference type="Proteomes" id="UP000682195"/>
    </source>
</evidence>
<dbReference type="Pfam" id="PF11655">
    <property type="entry name" value="DUF2589"/>
    <property type="match status" value="1"/>
</dbReference>
<proteinExistence type="predicted"/>
<reference evidence="2 3" key="1">
    <citation type="submission" date="2021-03" db="EMBL/GenBank/DDBJ databases">
        <title>Human Oral Microbial Genomes.</title>
        <authorList>
            <person name="Johnston C.D."/>
            <person name="Chen T."/>
            <person name="Dewhirst F.E."/>
        </authorList>
    </citation>
    <scope>NUCLEOTIDE SEQUENCE [LARGE SCALE GENOMIC DNA]</scope>
    <source>
        <strain evidence="2 3">F0054</strain>
    </source>
</reference>
<keyword evidence="3" id="KW-1185">Reference proteome</keyword>
<protein>
    <submittedName>
        <fullName evidence="2">DUF2589 domain-containing protein</fullName>
    </submittedName>
</protein>
<sequence>MQDGTNTNAGKQVVSALNSIPFGNIIGGPLAACVHAQAEAAQTTMDFIRGFTMTDSSLDIEGTEPITVTFSFIMGGVPTLMTVPLMTIVPIPYMRINYVDLSFTADITACDSDKMEAKYASEGYKRTEEDEKSISMQSKMGVNIRAATSDMPAGMAKMLEFFGNNLIIQETLTAEEVEDMRWEAARQRAIREAEFEEQKRIEEERKRERERRRVREQKRREKIAALVQALKYHKEHSEEEWIREQKLKEERERRKKEALERRIRENRPDPNNPFALPETNRKKPHPECTFDPGKSIQWNIERQETLRGDNRRDWLRNHLLLALRTAQRIYPDTLSSDNGQRILKEDLASFSKRYNGWYTYGELNNNKLPKCYLEGGYIDKAYTDFVGYVLDNERKRAAVIIDLGTVGQDGKITKPDLGERPVQIDRPGIIDSGIVRPDIIDSITDVGGTINIGRPINVERPIKVEQPIQIDRPGRIPSGVIDRLTETEGTINVERPVRPRVVTRSASNDRVIDGESVKGEKVDKSLKSGKVKSRKKK</sequence>
<feature type="region of interest" description="Disordered" evidence="1">
    <location>
        <begin position="259"/>
        <end position="293"/>
    </location>
</feature>
<feature type="compositionally biased region" description="Basic and acidic residues" evidence="1">
    <location>
        <begin position="279"/>
        <end position="288"/>
    </location>
</feature>
<name>A0ABX7XTR8_9BACT</name>
<feature type="compositionally biased region" description="Basic residues" evidence="1">
    <location>
        <begin position="527"/>
        <end position="537"/>
    </location>
</feature>
<gene>
    <name evidence="2" type="ORF">J5A58_12270</name>
</gene>
<feature type="compositionally biased region" description="Basic and acidic residues" evidence="1">
    <location>
        <begin position="259"/>
        <end position="268"/>
    </location>
</feature>
<dbReference type="RefSeq" id="WP_211808383.1">
    <property type="nucleotide sequence ID" value="NZ_CP072362.1"/>
</dbReference>
<dbReference type="Proteomes" id="UP000682195">
    <property type="component" value="Chromosome 2"/>
</dbReference>
<accession>A0ABX7XTR8</accession>